<dbReference type="InterPro" id="IPR046459">
    <property type="entry name" value="Caps_syn_GfcC_N"/>
</dbReference>
<dbReference type="Pfam" id="PF20616">
    <property type="entry name" value="Caps_syn_GfcC_N"/>
    <property type="match status" value="1"/>
</dbReference>
<proteinExistence type="predicted"/>
<dbReference type="RefSeq" id="WP_096993071.1">
    <property type="nucleotide sequence ID" value="NZ_JBHSII010000001.1"/>
</dbReference>
<accession>A0A240EGQ2</accession>
<name>A0A240EGQ2_9VIBR</name>
<dbReference type="Pfam" id="PF06251">
    <property type="entry name" value="Caps_syn_GfcC_C"/>
    <property type="match status" value="1"/>
</dbReference>
<evidence type="ECO:0000313" key="4">
    <source>
        <dbReference type="Proteomes" id="UP000219336"/>
    </source>
</evidence>
<dbReference type="Proteomes" id="UP000219336">
    <property type="component" value="Unassembled WGS sequence"/>
</dbReference>
<feature type="domain" description="Capsule biosynthesis GfcC-like N-terminal" evidence="2">
    <location>
        <begin position="26"/>
        <end position="148"/>
    </location>
</feature>
<dbReference type="Gene3D" id="3.10.20.700">
    <property type="match status" value="1"/>
</dbReference>
<gene>
    <name evidence="3" type="ORF">VTH8203_01459</name>
</gene>
<evidence type="ECO:0000313" key="3">
    <source>
        <dbReference type="EMBL" id="SNX47844.1"/>
    </source>
</evidence>
<feature type="domain" description="Capsule biosynthesis GfcC-like C-terminal" evidence="1">
    <location>
        <begin position="170"/>
        <end position="248"/>
    </location>
</feature>
<sequence>MLQGRIKQLLLATLLCAPILSIAAELSVLLPNQGVRLDYPQSVRLETILRDVQKQAQEKQVRFEPVQAQLFDSKKQVIVDEMKQQVLSQLSDLAQIKPELDSQSISEQINASKFHYREFTSLDYDVVQSQRKGNPLLIGSYQLNIAPRINNIYFLGAVKKAEEVKQHAQWFLADYFAMLGNIKSEAAYDGTATIIQPDGKVMEAQYGAWNFKPHFIAPGAIIYIPIKSLPSELKTLNQDIVQLLRHKVINNDQ</sequence>
<dbReference type="InterPro" id="IPR010425">
    <property type="entry name" value="Caps_synth_GfcC-like_C"/>
</dbReference>
<keyword evidence="4" id="KW-1185">Reference proteome</keyword>
<dbReference type="AlphaFoldDB" id="A0A240EGQ2"/>
<organism evidence="3 4">
    <name type="scientific">Vibrio thalassae</name>
    <dbReference type="NCBI Taxonomy" id="1243014"/>
    <lineage>
        <taxon>Bacteria</taxon>
        <taxon>Pseudomonadati</taxon>
        <taxon>Pseudomonadota</taxon>
        <taxon>Gammaproteobacteria</taxon>
        <taxon>Vibrionales</taxon>
        <taxon>Vibrionaceae</taxon>
        <taxon>Vibrio</taxon>
    </lineage>
</organism>
<dbReference type="OrthoDB" id="5814422at2"/>
<dbReference type="Gene3D" id="3.10.560.10">
    <property type="entry name" value="Outer membrane lipoprotein wza domain like"/>
    <property type="match status" value="1"/>
</dbReference>
<reference evidence="4" key="1">
    <citation type="submission" date="2016-06" db="EMBL/GenBank/DDBJ databases">
        <authorList>
            <person name="Rodrigo-Torres L."/>
            <person name="Arahal R.D."/>
            <person name="Lucena T."/>
        </authorList>
    </citation>
    <scope>NUCLEOTIDE SEQUENCE [LARGE SCALE GENOMIC DNA]</scope>
    <source>
        <strain evidence="4">CECT8203</strain>
    </source>
</reference>
<evidence type="ECO:0000259" key="1">
    <source>
        <dbReference type="Pfam" id="PF06251"/>
    </source>
</evidence>
<dbReference type="EMBL" id="OANU01000014">
    <property type="protein sequence ID" value="SNX47844.1"/>
    <property type="molecule type" value="Genomic_DNA"/>
</dbReference>
<evidence type="ECO:0000259" key="2">
    <source>
        <dbReference type="Pfam" id="PF20616"/>
    </source>
</evidence>
<protein>
    <submittedName>
        <fullName evidence="3">Uncharacterized protein</fullName>
    </submittedName>
</protein>